<proteinExistence type="predicted"/>
<dbReference type="Proteomes" id="UP000321723">
    <property type="component" value="Unassembled WGS sequence"/>
</dbReference>
<protein>
    <submittedName>
        <fullName evidence="2">Uncharacterized protein</fullName>
    </submittedName>
</protein>
<evidence type="ECO:0000313" key="3">
    <source>
        <dbReference type="EMBL" id="MBB5473902.1"/>
    </source>
</evidence>
<gene>
    <name evidence="2" type="ORF">CHO01_28670</name>
    <name evidence="3" type="ORF">HNR08_002638</name>
</gene>
<accession>A0A511FET8</accession>
<dbReference type="Proteomes" id="UP000564629">
    <property type="component" value="Unassembled WGS sequence"/>
</dbReference>
<evidence type="ECO:0000256" key="1">
    <source>
        <dbReference type="SAM" id="Phobius"/>
    </source>
</evidence>
<sequence>MPLGSALVLAVATGSLLLVARLRDQPVGGRVGLVPMAAALAATVAVSAALTATASRPAGRSRISPEQLRSE</sequence>
<keyword evidence="1" id="KW-0812">Transmembrane</keyword>
<evidence type="ECO:0000313" key="2">
    <source>
        <dbReference type="EMBL" id="GEL47751.1"/>
    </source>
</evidence>
<keyword evidence="4" id="KW-1185">Reference proteome</keyword>
<reference evidence="2 4" key="1">
    <citation type="submission" date="2019-07" db="EMBL/GenBank/DDBJ databases">
        <title>Whole genome shotgun sequence of Cellulomonas hominis NBRC 16055.</title>
        <authorList>
            <person name="Hosoyama A."/>
            <person name="Uohara A."/>
            <person name="Ohji S."/>
            <person name="Ichikawa N."/>
        </authorList>
    </citation>
    <scope>NUCLEOTIDE SEQUENCE [LARGE SCALE GENOMIC DNA]</scope>
    <source>
        <strain evidence="2 4">NBRC 16055</strain>
    </source>
</reference>
<evidence type="ECO:0000313" key="5">
    <source>
        <dbReference type="Proteomes" id="UP000564629"/>
    </source>
</evidence>
<dbReference type="RefSeq" id="WP_146839130.1">
    <property type="nucleotide sequence ID" value="NZ_BJVQ01000047.1"/>
</dbReference>
<name>A0A511FET8_9CELL</name>
<keyword evidence="1" id="KW-1133">Transmembrane helix</keyword>
<keyword evidence="1" id="KW-0472">Membrane</keyword>
<organism evidence="2 4">
    <name type="scientific">Cellulomonas hominis</name>
    <dbReference type="NCBI Taxonomy" id="156981"/>
    <lineage>
        <taxon>Bacteria</taxon>
        <taxon>Bacillati</taxon>
        <taxon>Actinomycetota</taxon>
        <taxon>Actinomycetes</taxon>
        <taxon>Micrococcales</taxon>
        <taxon>Cellulomonadaceae</taxon>
        <taxon>Cellulomonas</taxon>
    </lineage>
</organism>
<dbReference type="AlphaFoldDB" id="A0A511FET8"/>
<dbReference type="EMBL" id="BJVQ01000047">
    <property type="protein sequence ID" value="GEL47751.1"/>
    <property type="molecule type" value="Genomic_DNA"/>
</dbReference>
<comment type="caution">
    <text evidence="2">The sequence shown here is derived from an EMBL/GenBank/DDBJ whole genome shotgun (WGS) entry which is preliminary data.</text>
</comment>
<dbReference type="EMBL" id="JACHDN010000001">
    <property type="protein sequence ID" value="MBB5473902.1"/>
    <property type="molecule type" value="Genomic_DNA"/>
</dbReference>
<reference evidence="3 5" key="2">
    <citation type="submission" date="2020-08" db="EMBL/GenBank/DDBJ databases">
        <title>Sequencing the genomes of 1000 actinobacteria strains.</title>
        <authorList>
            <person name="Klenk H.-P."/>
        </authorList>
    </citation>
    <scope>NUCLEOTIDE SEQUENCE [LARGE SCALE GENOMIC DNA]</scope>
    <source>
        <strain evidence="3 5">DSM 9581</strain>
    </source>
</reference>
<evidence type="ECO:0000313" key="4">
    <source>
        <dbReference type="Proteomes" id="UP000321723"/>
    </source>
</evidence>
<feature type="transmembrane region" description="Helical" evidence="1">
    <location>
        <begin position="32"/>
        <end position="52"/>
    </location>
</feature>